<protein>
    <submittedName>
        <fullName evidence="3">Uncharacterized protein</fullName>
    </submittedName>
</protein>
<evidence type="ECO:0000256" key="1">
    <source>
        <dbReference type="ARBA" id="ARBA00022801"/>
    </source>
</evidence>
<organism evidence="3 4">
    <name type="scientific">Saccharothrix violaceirubra</name>
    <dbReference type="NCBI Taxonomy" id="413306"/>
    <lineage>
        <taxon>Bacteria</taxon>
        <taxon>Bacillati</taxon>
        <taxon>Actinomycetota</taxon>
        <taxon>Actinomycetes</taxon>
        <taxon>Pseudonocardiales</taxon>
        <taxon>Pseudonocardiaceae</taxon>
        <taxon>Saccharothrix</taxon>
    </lineage>
</organism>
<dbReference type="InterPro" id="IPR029018">
    <property type="entry name" value="Hex-like_dom2"/>
</dbReference>
<feature type="chain" id="PRO_5030804268" evidence="2">
    <location>
        <begin position="18"/>
        <end position="1041"/>
    </location>
</feature>
<reference evidence="3 4" key="1">
    <citation type="submission" date="2020-08" db="EMBL/GenBank/DDBJ databases">
        <title>Sequencing the genomes of 1000 actinobacteria strains.</title>
        <authorList>
            <person name="Klenk H.-P."/>
        </authorList>
    </citation>
    <scope>NUCLEOTIDE SEQUENCE [LARGE SCALE GENOMIC DNA]</scope>
    <source>
        <strain evidence="3 4">DSM 45084</strain>
    </source>
</reference>
<gene>
    <name evidence="3" type="ORF">F4559_003712</name>
</gene>
<keyword evidence="1" id="KW-0378">Hydrolase</keyword>
<keyword evidence="2" id="KW-0732">Signal</keyword>
<evidence type="ECO:0000313" key="4">
    <source>
        <dbReference type="Proteomes" id="UP000542674"/>
    </source>
</evidence>
<dbReference type="RefSeq" id="WP_184670301.1">
    <property type="nucleotide sequence ID" value="NZ_BAABAI010000026.1"/>
</dbReference>
<dbReference type="GO" id="GO:0005975">
    <property type="term" value="P:carbohydrate metabolic process"/>
    <property type="evidence" value="ECO:0007669"/>
    <property type="project" value="UniProtKB-ARBA"/>
</dbReference>
<dbReference type="EMBL" id="JACHJS010000001">
    <property type="protein sequence ID" value="MBB4966353.1"/>
    <property type="molecule type" value="Genomic_DNA"/>
</dbReference>
<evidence type="ECO:0000313" key="3">
    <source>
        <dbReference type="EMBL" id="MBB4966353.1"/>
    </source>
</evidence>
<evidence type="ECO:0000256" key="2">
    <source>
        <dbReference type="SAM" id="SignalP"/>
    </source>
</evidence>
<sequence length="1041" mass="114027">MVAALVLVGVTPARAQAADRAFTAVSPAPDFVLPSIVVQYDPARSTGIDWRTTTSIPVTEYQTDRSKARDAVVFVQEAVTKMTGRTLTVKNSADLSRGIVFTTIAGATPDIRDDPAVIQALAGGGPDAKEAYYLRSTPERLLLVANTYDGLASAAAKLMETVGYEVLGMGPNWVFAPTAPTLVFDVEQSGRPGFHTRQLTAMSGQYYGVGTIVNAPLADPADENVERGYRRWQTGALMRGQSAPSFPGHSLQAYHKAVAQDIRDSGNPAGFLAPTHLGTDAARQALPPADAKDHLWITSDGPLQAYVSNGTAWVLQTLGSGSLALDLSVRTVRERVLREVRTWAENVHFKSRPDDPAILAIEREDGGRPDAVFNANTRDRAWYPEYLSAEGVPFGAPWALHGFKGLNQPREIWDSASQSDTVYGFANWLLREYDKWLDAQPPGDRVTSTGKSKKSLLRASFYSYNYHDVPPHFNLDPRIRVAIAGYTKHRGVGEWRSIVTHLDIGQAMARLLPAEPPADYRIYSVAHATDWGMANLPARHDLSAAAIADDISAYHRGGFRTFLAETDLNFGKFGLGYYLMAKMLWNPTLTAAQLDAVRTRWLQRAFGRGWAKVKEFVDFMLLPNFPVNTPYSWGRAVELVDAADRLVDPVAEPGPDRRLDDLKQFFYYYFLQDSGRMTTDAPETREFMWKGQMSYMNALMVPLSKVYGRTDPAAVAGPQTAAGPAHYTAAETAAWWNQVKAYWPVRAVNRFEDATLADGTPAAWVDRNDVGPAAEFVTPGAPAARFLYNSATSGHTPRFLTSAEPGVHIGFQLLWQKYDNGTTQYASRDVRYGIERWSATTKSWISLRDMAQPGVTPTELASCPQFVNRVCLLATVSIPASSHDVHRFTVGSGGDYAYLYPLTFNVATNQSTGRSAHTYTGPGAGLTQAPSYFYIPKGTTSLDLEVWDRYGGKTLRLYSGLLSKNPQAAFRDVDISAYGTNSVPLRPEEGGTIARISASGFAFPYLHSVPRLWAMSPNELVVPCAIAKADGLTVPPGRCDP</sequence>
<feature type="signal peptide" evidence="2">
    <location>
        <begin position="1"/>
        <end position="17"/>
    </location>
</feature>
<name>A0A7W7T4D6_9PSEU</name>
<keyword evidence="4" id="KW-1185">Reference proteome</keyword>
<dbReference type="Proteomes" id="UP000542674">
    <property type="component" value="Unassembled WGS sequence"/>
</dbReference>
<dbReference type="GO" id="GO:0016787">
    <property type="term" value="F:hydrolase activity"/>
    <property type="evidence" value="ECO:0007669"/>
    <property type="project" value="UniProtKB-KW"/>
</dbReference>
<dbReference type="Gene3D" id="3.30.379.10">
    <property type="entry name" value="Chitobiase/beta-hexosaminidase domain 2-like"/>
    <property type="match status" value="1"/>
</dbReference>
<dbReference type="AlphaFoldDB" id="A0A7W7T4D6"/>
<accession>A0A7W7T4D6</accession>
<comment type="caution">
    <text evidence="3">The sequence shown here is derived from an EMBL/GenBank/DDBJ whole genome shotgun (WGS) entry which is preliminary data.</text>
</comment>
<proteinExistence type="predicted"/>